<evidence type="ECO:0000313" key="3">
    <source>
        <dbReference type="Proteomes" id="UP000293360"/>
    </source>
</evidence>
<protein>
    <submittedName>
        <fullName evidence="2">Uncharacterized protein</fullName>
    </submittedName>
</protein>
<keyword evidence="3" id="KW-1185">Reference proteome</keyword>
<feature type="compositionally biased region" description="Low complexity" evidence="1">
    <location>
        <begin position="27"/>
        <end position="54"/>
    </location>
</feature>
<dbReference type="EMBL" id="QJNU01000056">
    <property type="protein sequence ID" value="RYP08709.1"/>
    <property type="molecule type" value="Genomic_DNA"/>
</dbReference>
<dbReference type="AlphaFoldDB" id="A0A4V1XC69"/>
<organism evidence="2 3">
    <name type="scientific">Monosporascus ibericus</name>
    <dbReference type="NCBI Taxonomy" id="155417"/>
    <lineage>
        <taxon>Eukaryota</taxon>
        <taxon>Fungi</taxon>
        <taxon>Dikarya</taxon>
        <taxon>Ascomycota</taxon>
        <taxon>Pezizomycotina</taxon>
        <taxon>Sordariomycetes</taxon>
        <taxon>Xylariomycetidae</taxon>
        <taxon>Xylariales</taxon>
        <taxon>Xylariales incertae sedis</taxon>
        <taxon>Monosporascus</taxon>
    </lineage>
</organism>
<name>A0A4V1XC69_9PEZI</name>
<proteinExistence type="predicted"/>
<evidence type="ECO:0000313" key="2">
    <source>
        <dbReference type="EMBL" id="RYP08709.1"/>
    </source>
</evidence>
<feature type="region of interest" description="Disordered" evidence="1">
    <location>
        <begin position="20"/>
        <end position="73"/>
    </location>
</feature>
<sequence>MRDDIFGDFLGFSWSFPRPGGGGDGHASAVVTQQQQSRRQAAAEKPAAGAAAPAQVDERAAHRKRDLRDTARDAELRHEIVKLSLGY</sequence>
<evidence type="ECO:0000256" key="1">
    <source>
        <dbReference type="SAM" id="MobiDB-lite"/>
    </source>
</evidence>
<accession>A0A4V1XC69</accession>
<reference evidence="2 3" key="1">
    <citation type="submission" date="2018-06" db="EMBL/GenBank/DDBJ databases">
        <title>Complete Genomes of Monosporascus.</title>
        <authorList>
            <person name="Robinson A.J."/>
            <person name="Natvig D.O."/>
        </authorList>
    </citation>
    <scope>NUCLEOTIDE SEQUENCE [LARGE SCALE GENOMIC DNA]</scope>
    <source>
        <strain evidence="2 3">CBS 110550</strain>
    </source>
</reference>
<dbReference type="OrthoDB" id="10610340at2759"/>
<gene>
    <name evidence="2" type="ORF">DL764_001729</name>
</gene>
<feature type="compositionally biased region" description="Basic and acidic residues" evidence="1">
    <location>
        <begin position="56"/>
        <end position="73"/>
    </location>
</feature>
<dbReference type="Proteomes" id="UP000293360">
    <property type="component" value="Unassembled WGS sequence"/>
</dbReference>
<comment type="caution">
    <text evidence="2">The sequence shown here is derived from an EMBL/GenBank/DDBJ whole genome shotgun (WGS) entry which is preliminary data.</text>
</comment>